<dbReference type="EMBL" id="BMLN01000003">
    <property type="protein sequence ID" value="GGN95764.1"/>
    <property type="molecule type" value="Genomic_DNA"/>
</dbReference>
<evidence type="ECO:0000313" key="2">
    <source>
        <dbReference type="Proteomes" id="UP000606653"/>
    </source>
</evidence>
<evidence type="ECO:0000313" key="1">
    <source>
        <dbReference type="EMBL" id="GGN95764.1"/>
    </source>
</evidence>
<keyword evidence="2" id="KW-1185">Reference proteome</keyword>
<gene>
    <name evidence="1" type="ORF">GCM10010969_11960</name>
</gene>
<protein>
    <recommendedName>
        <fullName evidence="3">SbsC C-terminal domain-containing protein</fullName>
    </recommendedName>
</protein>
<dbReference type="RefSeq" id="WP_018977487.1">
    <property type="nucleotide sequence ID" value="NZ_BMLN01000003.1"/>
</dbReference>
<sequence length="366" mass="40970">MKEQVVGRKVKAVSAAFLASVVAFGGIGFTPPVQAVEAQTIQQTDLSSFAYLSDPARTKLIDLNAMREISTSPAQSSDFVSVAYYQMLGIQHEAAQAVMDPTTSQARLQAIARQYELRLADYQDFYLKKFWVDRYLFVEERAIWSSVDNESELTPEDRKMLDVIGRTFAQIRSNPNPTDKDYRDAYVDIYAKYILERQKLNPTKDPGWYGAQLAYIREDVETKHQAALSAGSTEDYSASLQEVDQALSNAEHLLANSASITWLEIALADARAKAENAIEAFDPYVPQRPFREESFLTSLIQASKNRMDSPKGINPGEYPASAFGALRRAINEAERSLEKGKTRADFGIALAKLYEADTIFLNSRKQ</sequence>
<dbReference type="Proteomes" id="UP000606653">
    <property type="component" value="Unassembled WGS sequence"/>
</dbReference>
<organism evidence="1 2">
    <name type="scientific">Saccharibacillus kuerlensis</name>
    <dbReference type="NCBI Taxonomy" id="459527"/>
    <lineage>
        <taxon>Bacteria</taxon>
        <taxon>Bacillati</taxon>
        <taxon>Bacillota</taxon>
        <taxon>Bacilli</taxon>
        <taxon>Bacillales</taxon>
        <taxon>Paenibacillaceae</taxon>
        <taxon>Saccharibacillus</taxon>
    </lineage>
</organism>
<reference evidence="2" key="1">
    <citation type="journal article" date="2019" name="Int. J. Syst. Evol. Microbiol.">
        <title>The Global Catalogue of Microorganisms (GCM) 10K type strain sequencing project: providing services to taxonomists for standard genome sequencing and annotation.</title>
        <authorList>
            <consortium name="The Broad Institute Genomics Platform"/>
            <consortium name="The Broad Institute Genome Sequencing Center for Infectious Disease"/>
            <person name="Wu L."/>
            <person name="Ma J."/>
        </authorList>
    </citation>
    <scope>NUCLEOTIDE SEQUENCE [LARGE SCALE GENOMIC DNA]</scope>
    <source>
        <strain evidence="2">CGMCC 1.6964</strain>
    </source>
</reference>
<proteinExistence type="predicted"/>
<comment type="caution">
    <text evidence="1">The sequence shown here is derived from an EMBL/GenBank/DDBJ whole genome shotgun (WGS) entry which is preliminary data.</text>
</comment>
<accession>A0ABQ2KXP4</accession>
<name>A0ABQ2KXP4_9BACL</name>
<evidence type="ECO:0008006" key="3">
    <source>
        <dbReference type="Google" id="ProtNLM"/>
    </source>
</evidence>